<comment type="caution">
    <text evidence="2">The sequence shown here is derived from an EMBL/GenBank/DDBJ whole genome shotgun (WGS) entry which is preliminary data.</text>
</comment>
<name>A0A8J8NJD2_HALGN</name>
<feature type="region of interest" description="Disordered" evidence="1">
    <location>
        <begin position="55"/>
        <end position="87"/>
    </location>
</feature>
<gene>
    <name evidence="2" type="ORF">FGO68_gene7599</name>
</gene>
<reference evidence="2" key="1">
    <citation type="submission" date="2019-06" db="EMBL/GenBank/DDBJ databases">
        <authorList>
            <person name="Zheng W."/>
        </authorList>
    </citation>
    <scope>NUCLEOTIDE SEQUENCE</scope>
    <source>
        <strain evidence="2">QDHG01</strain>
    </source>
</reference>
<dbReference type="AlphaFoldDB" id="A0A8J8NJD2"/>
<organism evidence="2 3">
    <name type="scientific">Halteria grandinella</name>
    <dbReference type="NCBI Taxonomy" id="5974"/>
    <lineage>
        <taxon>Eukaryota</taxon>
        <taxon>Sar</taxon>
        <taxon>Alveolata</taxon>
        <taxon>Ciliophora</taxon>
        <taxon>Intramacronucleata</taxon>
        <taxon>Spirotrichea</taxon>
        <taxon>Stichotrichia</taxon>
        <taxon>Sporadotrichida</taxon>
        <taxon>Halteriidae</taxon>
        <taxon>Halteria</taxon>
    </lineage>
</organism>
<feature type="compositionally biased region" description="Basic residues" evidence="1">
    <location>
        <begin position="20"/>
        <end position="30"/>
    </location>
</feature>
<dbReference type="Proteomes" id="UP000785679">
    <property type="component" value="Unassembled WGS sequence"/>
</dbReference>
<protein>
    <submittedName>
        <fullName evidence="2">Uncharacterized protein</fullName>
    </submittedName>
</protein>
<sequence length="87" mass="10266">MGNIALPPLIFKKAETNSGPRHKKLKKKSFNHHEIRHLIEKFVIEQHYQTNSQRLFPEPQYEARPSSNPLQSYKNSQNNLETLQKEI</sequence>
<proteinExistence type="predicted"/>
<evidence type="ECO:0000313" key="2">
    <source>
        <dbReference type="EMBL" id="TNV76148.1"/>
    </source>
</evidence>
<feature type="region of interest" description="Disordered" evidence="1">
    <location>
        <begin position="12"/>
        <end position="31"/>
    </location>
</feature>
<accession>A0A8J8NJD2</accession>
<dbReference type="EMBL" id="RRYP01014100">
    <property type="protein sequence ID" value="TNV76148.1"/>
    <property type="molecule type" value="Genomic_DNA"/>
</dbReference>
<keyword evidence="3" id="KW-1185">Reference proteome</keyword>
<feature type="compositionally biased region" description="Polar residues" evidence="1">
    <location>
        <begin position="65"/>
        <end position="87"/>
    </location>
</feature>
<evidence type="ECO:0000256" key="1">
    <source>
        <dbReference type="SAM" id="MobiDB-lite"/>
    </source>
</evidence>
<evidence type="ECO:0000313" key="3">
    <source>
        <dbReference type="Proteomes" id="UP000785679"/>
    </source>
</evidence>